<dbReference type="AlphaFoldDB" id="A0A5N5TD96"/>
<organism evidence="1 2">
    <name type="scientific">Armadillidium nasatum</name>
    <dbReference type="NCBI Taxonomy" id="96803"/>
    <lineage>
        <taxon>Eukaryota</taxon>
        <taxon>Metazoa</taxon>
        <taxon>Ecdysozoa</taxon>
        <taxon>Arthropoda</taxon>
        <taxon>Crustacea</taxon>
        <taxon>Multicrustacea</taxon>
        <taxon>Malacostraca</taxon>
        <taxon>Eumalacostraca</taxon>
        <taxon>Peracarida</taxon>
        <taxon>Isopoda</taxon>
        <taxon>Oniscidea</taxon>
        <taxon>Crinocheta</taxon>
        <taxon>Armadillidiidae</taxon>
        <taxon>Armadillidium</taxon>
    </lineage>
</organism>
<dbReference type="OrthoDB" id="10480022at2759"/>
<name>A0A5N5TD96_9CRUS</name>
<dbReference type="Proteomes" id="UP000326759">
    <property type="component" value="Unassembled WGS sequence"/>
</dbReference>
<evidence type="ECO:0000313" key="1">
    <source>
        <dbReference type="EMBL" id="KAB7503085.1"/>
    </source>
</evidence>
<keyword evidence="2" id="KW-1185">Reference proteome</keyword>
<protein>
    <submittedName>
        <fullName evidence="1">Uncharacterized protein</fullName>
    </submittedName>
</protein>
<accession>A0A5N5TD96</accession>
<comment type="caution">
    <text evidence="1">The sequence shown here is derived from an EMBL/GenBank/DDBJ whole genome shotgun (WGS) entry which is preliminary data.</text>
</comment>
<proteinExistence type="predicted"/>
<evidence type="ECO:0000313" key="2">
    <source>
        <dbReference type="Proteomes" id="UP000326759"/>
    </source>
</evidence>
<sequence>MRKKCVERKEILSKTKSSITSSLEVLDECLEKLEELTVSEGRVHTVNGKKILKEVEEEFKKTIDVTFLVDIKSSMSILLSSFENSEDYLL</sequence>
<gene>
    <name evidence="1" type="ORF">Anas_12623</name>
</gene>
<reference evidence="1 2" key="1">
    <citation type="journal article" date="2019" name="PLoS Biol.">
        <title>Sex chromosomes control vertical transmission of feminizing Wolbachia symbionts in an isopod.</title>
        <authorList>
            <person name="Becking T."/>
            <person name="Chebbi M.A."/>
            <person name="Giraud I."/>
            <person name="Moumen B."/>
            <person name="Laverre T."/>
            <person name="Caubet Y."/>
            <person name="Peccoud J."/>
            <person name="Gilbert C."/>
            <person name="Cordaux R."/>
        </authorList>
    </citation>
    <scope>NUCLEOTIDE SEQUENCE [LARGE SCALE GENOMIC DNA]</scope>
    <source>
        <strain evidence="1">ANa2</strain>
        <tissue evidence="1">Whole body excluding digestive tract and cuticle</tissue>
    </source>
</reference>
<dbReference type="EMBL" id="SEYY01005916">
    <property type="protein sequence ID" value="KAB7503085.1"/>
    <property type="molecule type" value="Genomic_DNA"/>
</dbReference>